<evidence type="ECO:0000256" key="3">
    <source>
        <dbReference type="ARBA" id="ARBA00022771"/>
    </source>
</evidence>
<feature type="domain" description="GATA-type" evidence="7">
    <location>
        <begin position="198"/>
        <end position="225"/>
    </location>
</feature>
<sequence>MLLPDGAVEGLLSPSELLSSDLMDAETFPCLAMHLEEQARELEDAWACCEEPEVPCLASSDTVPKPGFEDEPLLSLSGSATRVFTDADSSRGGAASAVADPRLDAAGVGGEGSCCTALSPQRPGTPHGHSEVQSPARLLLVSADTGSCLSLPTPRQQARPLSTILAGSPPGSSAAAAARAEAGGRAETSEGSASRPFCDQCGALSTPVWRAGPFGHKTLCNACGVRWMKVAKKEYAKARIAHTSINLGGYLAMLARRSIVAWAGTGSRALTLATTQVPAEQIAALKRQLSLGLESCSYVVESSEQLMLETDPSARNPRAYYVSWYQRLALDQLVRGLDLHRSLQHQYGEGMVEGILREKGLRVLLADCLLARDRLNLKLSQPDRLDL</sequence>
<evidence type="ECO:0000256" key="5">
    <source>
        <dbReference type="PROSITE-ProRule" id="PRU00094"/>
    </source>
</evidence>
<dbReference type="PROSITE" id="PS50114">
    <property type="entry name" value="GATA_ZN_FINGER_2"/>
    <property type="match status" value="1"/>
</dbReference>
<dbReference type="Gene3D" id="3.30.50.10">
    <property type="entry name" value="Erythroid Transcription Factor GATA-1, subunit A"/>
    <property type="match status" value="1"/>
</dbReference>
<evidence type="ECO:0000256" key="1">
    <source>
        <dbReference type="ARBA" id="ARBA00005694"/>
    </source>
</evidence>
<dbReference type="InterPro" id="IPR000679">
    <property type="entry name" value="Znf_GATA"/>
</dbReference>
<dbReference type="Proteomes" id="UP000279271">
    <property type="component" value="Unassembled WGS sequence"/>
</dbReference>
<evidence type="ECO:0000256" key="6">
    <source>
        <dbReference type="SAM" id="MobiDB-lite"/>
    </source>
</evidence>
<keyword evidence="2" id="KW-0479">Metal-binding</keyword>
<evidence type="ECO:0000313" key="9">
    <source>
        <dbReference type="Proteomes" id="UP000279271"/>
    </source>
</evidence>
<feature type="region of interest" description="Disordered" evidence="6">
    <location>
        <begin position="166"/>
        <end position="192"/>
    </location>
</feature>
<evidence type="ECO:0000313" key="8">
    <source>
        <dbReference type="EMBL" id="RMZ53596.1"/>
    </source>
</evidence>
<dbReference type="GO" id="GO:0043565">
    <property type="term" value="F:sequence-specific DNA binding"/>
    <property type="evidence" value="ECO:0007669"/>
    <property type="project" value="InterPro"/>
</dbReference>
<name>A0A3M7KWU1_AUXPR</name>
<dbReference type="InterPro" id="IPR013088">
    <property type="entry name" value="Znf_NHR/GATA"/>
</dbReference>
<dbReference type="CDD" id="cd00202">
    <property type="entry name" value="ZnF_GATA"/>
    <property type="match status" value="1"/>
</dbReference>
<comment type="caution">
    <text evidence="8">The sequence shown here is derived from an EMBL/GenBank/DDBJ whole genome shotgun (WGS) entry which is preliminary data.</text>
</comment>
<keyword evidence="4" id="KW-0862">Zinc</keyword>
<dbReference type="AlphaFoldDB" id="A0A3M7KWU1"/>
<comment type="similarity">
    <text evidence="1">Belongs to the type IV zinc-finger family. Class A subfamily.</text>
</comment>
<dbReference type="PANTHER" id="PTHR45658:SF18">
    <property type="entry name" value="PROTEIN GAT2"/>
    <property type="match status" value="1"/>
</dbReference>
<dbReference type="EMBL" id="QOKY01000197">
    <property type="protein sequence ID" value="RMZ53596.1"/>
    <property type="molecule type" value="Genomic_DNA"/>
</dbReference>
<feature type="compositionally biased region" description="Low complexity" evidence="6">
    <location>
        <begin position="166"/>
        <end position="181"/>
    </location>
</feature>
<dbReference type="GO" id="GO:0006355">
    <property type="term" value="P:regulation of DNA-templated transcription"/>
    <property type="evidence" value="ECO:0007669"/>
    <property type="project" value="InterPro"/>
</dbReference>
<evidence type="ECO:0000256" key="2">
    <source>
        <dbReference type="ARBA" id="ARBA00022723"/>
    </source>
</evidence>
<gene>
    <name evidence="8" type="ORF">APUTEX25_003418</name>
</gene>
<proteinExistence type="inferred from homology"/>
<dbReference type="PANTHER" id="PTHR45658">
    <property type="entry name" value="GATA TRANSCRIPTION FACTOR"/>
    <property type="match status" value="1"/>
</dbReference>
<evidence type="ECO:0000259" key="7">
    <source>
        <dbReference type="PROSITE" id="PS50114"/>
    </source>
</evidence>
<reference evidence="9" key="1">
    <citation type="journal article" date="2018" name="Algal Res.">
        <title>Characterization of plant carbon substrate utilization by Auxenochlorella protothecoides.</title>
        <authorList>
            <person name="Vogler B.W."/>
            <person name="Starkenburg S.R."/>
            <person name="Sudasinghe N."/>
            <person name="Schambach J.Y."/>
            <person name="Rollin J.A."/>
            <person name="Pattathil S."/>
            <person name="Barry A.N."/>
        </authorList>
    </citation>
    <scope>NUCLEOTIDE SEQUENCE [LARGE SCALE GENOMIC DNA]</scope>
    <source>
        <strain evidence="9">UTEX 25</strain>
    </source>
</reference>
<protein>
    <recommendedName>
        <fullName evidence="7">GATA-type domain-containing protein</fullName>
    </recommendedName>
</protein>
<dbReference type="GO" id="GO:0008270">
    <property type="term" value="F:zinc ion binding"/>
    <property type="evidence" value="ECO:0007669"/>
    <property type="project" value="UniProtKB-KW"/>
</dbReference>
<dbReference type="PROSITE" id="PS00344">
    <property type="entry name" value="GATA_ZN_FINGER_1"/>
    <property type="match status" value="1"/>
</dbReference>
<organism evidence="8 9">
    <name type="scientific">Auxenochlorella protothecoides</name>
    <name type="common">Green microalga</name>
    <name type="synonym">Chlorella protothecoides</name>
    <dbReference type="NCBI Taxonomy" id="3075"/>
    <lineage>
        <taxon>Eukaryota</taxon>
        <taxon>Viridiplantae</taxon>
        <taxon>Chlorophyta</taxon>
        <taxon>core chlorophytes</taxon>
        <taxon>Trebouxiophyceae</taxon>
        <taxon>Chlorellales</taxon>
        <taxon>Chlorellaceae</taxon>
        <taxon>Auxenochlorella</taxon>
    </lineage>
</organism>
<dbReference type="InterPro" id="IPR051140">
    <property type="entry name" value="GATA_TF"/>
</dbReference>
<dbReference type="Pfam" id="PF00320">
    <property type="entry name" value="GATA"/>
    <property type="match status" value="1"/>
</dbReference>
<accession>A0A3M7KWU1</accession>
<evidence type="ECO:0000256" key="4">
    <source>
        <dbReference type="ARBA" id="ARBA00022833"/>
    </source>
</evidence>
<dbReference type="SMART" id="SM00401">
    <property type="entry name" value="ZnF_GATA"/>
    <property type="match status" value="1"/>
</dbReference>
<dbReference type="SUPFAM" id="SSF57716">
    <property type="entry name" value="Glucocorticoid receptor-like (DNA-binding domain)"/>
    <property type="match status" value="1"/>
</dbReference>
<keyword evidence="3 5" id="KW-0863">Zinc-finger</keyword>